<proteinExistence type="predicted"/>
<protein>
    <submittedName>
        <fullName evidence="2">Uncharacterized protein</fullName>
    </submittedName>
</protein>
<dbReference type="Proteomes" id="UP000784294">
    <property type="component" value="Unassembled WGS sequence"/>
</dbReference>
<evidence type="ECO:0000256" key="1">
    <source>
        <dbReference type="SAM" id="Coils"/>
    </source>
</evidence>
<gene>
    <name evidence="2" type="ORF">PXEA_LOCUS33302</name>
</gene>
<accession>A0A3S5B8Z7</accession>
<organism evidence="2 3">
    <name type="scientific">Protopolystoma xenopodis</name>
    <dbReference type="NCBI Taxonomy" id="117903"/>
    <lineage>
        <taxon>Eukaryota</taxon>
        <taxon>Metazoa</taxon>
        <taxon>Spiralia</taxon>
        <taxon>Lophotrochozoa</taxon>
        <taxon>Platyhelminthes</taxon>
        <taxon>Monogenea</taxon>
        <taxon>Polyopisthocotylea</taxon>
        <taxon>Polystomatidea</taxon>
        <taxon>Polystomatidae</taxon>
        <taxon>Protopolystoma</taxon>
    </lineage>
</organism>
<reference evidence="2" key="1">
    <citation type="submission" date="2018-11" db="EMBL/GenBank/DDBJ databases">
        <authorList>
            <consortium name="Pathogen Informatics"/>
        </authorList>
    </citation>
    <scope>NUCLEOTIDE SEQUENCE</scope>
</reference>
<evidence type="ECO:0000313" key="2">
    <source>
        <dbReference type="EMBL" id="VEL39862.1"/>
    </source>
</evidence>
<feature type="coiled-coil region" evidence="1">
    <location>
        <begin position="21"/>
        <end position="48"/>
    </location>
</feature>
<name>A0A3S5B8Z7_9PLAT</name>
<keyword evidence="1" id="KW-0175">Coiled coil</keyword>
<sequence length="94" mass="11114">MAALERDDLLLRAEQDRQQALNIAAEERSGLQERVTQLEITLDRARHEAALRMEQDRGVIANTTDELRRFRNQLEETWQDLLRYNGIFLEKYAN</sequence>
<comment type="caution">
    <text evidence="2">The sequence shown here is derived from an EMBL/GenBank/DDBJ whole genome shotgun (WGS) entry which is preliminary data.</text>
</comment>
<dbReference type="AlphaFoldDB" id="A0A3S5B8Z7"/>
<dbReference type="EMBL" id="CAAALY010262810">
    <property type="protein sequence ID" value="VEL39862.1"/>
    <property type="molecule type" value="Genomic_DNA"/>
</dbReference>
<keyword evidence="3" id="KW-1185">Reference proteome</keyword>
<evidence type="ECO:0000313" key="3">
    <source>
        <dbReference type="Proteomes" id="UP000784294"/>
    </source>
</evidence>